<evidence type="ECO:0000256" key="4">
    <source>
        <dbReference type="ARBA" id="ARBA00022806"/>
    </source>
</evidence>
<dbReference type="Pfam" id="PF00580">
    <property type="entry name" value="UvrD-helicase"/>
    <property type="match status" value="1"/>
</dbReference>
<evidence type="ECO:0000256" key="6">
    <source>
        <dbReference type="ARBA" id="ARBA00023125"/>
    </source>
</evidence>
<keyword evidence="4" id="KW-0347">Helicase</keyword>
<keyword evidence="5" id="KW-0067">ATP-binding</keyword>
<dbReference type="GO" id="GO:0000725">
    <property type="term" value="P:recombinational repair"/>
    <property type="evidence" value="ECO:0007669"/>
    <property type="project" value="TreeGrafter"/>
</dbReference>
<dbReference type="KEGG" id="mlac:CP520_02640"/>
<keyword evidence="6" id="KW-0238">DNA-binding</keyword>
<dbReference type="EC" id="5.6.2.4" evidence="9"/>
<dbReference type="Proteomes" id="UP000232227">
    <property type="component" value="Chromosome"/>
</dbReference>
<dbReference type="PANTHER" id="PTHR11070">
    <property type="entry name" value="UVRD / RECB / PCRA DNA HELICASE FAMILY MEMBER"/>
    <property type="match status" value="1"/>
</dbReference>
<comment type="catalytic activity">
    <reaction evidence="10">
        <text>ATP + H2O = ADP + phosphate + H(+)</text>
        <dbReference type="Rhea" id="RHEA:13065"/>
        <dbReference type="ChEBI" id="CHEBI:15377"/>
        <dbReference type="ChEBI" id="CHEBI:15378"/>
        <dbReference type="ChEBI" id="CHEBI:30616"/>
        <dbReference type="ChEBI" id="CHEBI:43474"/>
        <dbReference type="ChEBI" id="CHEBI:456216"/>
        <dbReference type="EC" id="5.6.2.4"/>
    </reaction>
</comment>
<dbReference type="Pfam" id="PF13361">
    <property type="entry name" value="UvrD_C"/>
    <property type="match status" value="1"/>
</dbReference>
<evidence type="ECO:0000256" key="3">
    <source>
        <dbReference type="ARBA" id="ARBA00022801"/>
    </source>
</evidence>
<dbReference type="Gene3D" id="1.10.486.10">
    <property type="entry name" value="PCRA, domain 4"/>
    <property type="match status" value="1"/>
</dbReference>
<dbReference type="OrthoDB" id="9810135at2"/>
<dbReference type="PROSITE" id="PS51198">
    <property type="entry name" value="UVRD_HELICASE_ATP_BIND"/>
    <property type="match status" value="1"/>
</dbReference>
<evidence type="ECO:0000256" key="10">
    <source>
        <dbReference type="ARBA" id="ARBA00048988"/>
    </source>
</evidence>
<gene>
    <name evidence="11" type="ORF">CP520_02640</name>
</gene>
<dbReference type="AlphaFoldDB" id="A0A291ISF0"/>
<accession>A0A291ISF0</accession>
<dbReference type="PANTHER" id="PTHR11070:SF2">
    <property type="entry name" value="ATP-DEPENDENT DNA HELICASE SRS2"/>
    <property type="match status" value="1"/>
</dbReference>
<evidence type="ECO:0000313" key="11">
    <source>
        <dbReference type="EMBL" id="ATG97617.1"/>
    </source>
</evidence>
<evidence type="ECO:0000256" key="9">
    <source>
        <dbReference type="ARBA" id="ARBA00034808"/>
    </source>
</evidence>
<dbReference type="InterPro" id="IPR000212">
    <property type="entry name" value="DNA_helicase_UvrD/REP"/>
</dbReference>
<dbReference type="GO" id="GO:0005829">
    <property type="term" value="C:cytosol"/>
    <property type="evidence" value="ECO:0007669"/>
    <property type="project" value="TreeGrafter"/>
</dbReference>
<dbReference type="CDD" id="cd18807">
    <property type="entry name" value="SF1_C_UvrD"/>
    <property type="match status" value="1"/>
</dbReference>
<evidence type="ECO:0000256" key="1">
    <source>
        <dbReference type="ARBA" id="ARBA00009922"/>
    </source>
</evidence>
<evidence type="ECO:0000256" key="2">
    <source>
        <dbReference type="ARBA" id="ARBA00022741"/>
    </source>
</evidence>
<dbReference type="GO" id="GO:0005524">
    <property type="term" value="F:ATP binding"/>
    <property type="evidence" value="ECO:0007669"/>
    <property type="project" value="UniProtKB-UniRule"/>
</dbReference>
<evidence type="ECO:0000256" key="7">
    <source>
        <dbReference type="ARBA" id="ARBA00023235"/>
    </source>
</evidence>
<keyword evidence="7" id="KW-0413">Isomerase</keyword>
<dbReference type="CDD" id="cd17932">
    <property type="entry name" value="DEXQc_UvrD"/>
    <property type="match status" value="1"/>
</dbReference>
<comment type="similarity">
    <text evidence="1">Belongs to the helicase family. UvrD subfamily.</text>
</comment>
<name>A0A291ISF0_9MOLU</name>
<dbReference type="Gene3D" id="1.10.10.160">
    <property type="match status" value="1"/>
</dbReference>
<dbReference type="SUPFAM" id="SSF52540">
    <property type="entry name" value="P-loop containing nucleoside triphosphate hydrolases"/>
    <property type="match status" value="1"/>
</dbReference>
<keyword evidence="3" id="KW-0378">Hydrolase</keyword>
<dbReference type="GO" id="GO:0016887">
    <property type="term" value="F:ATP hydrolysis activity"/>
    <property type="evidence" value="ECO:0007669"/>
    <property type="project" value="RHEA"/>
</dbReference>
<dbReference type="InterPro" id="IPR027417">
    <property type="entry name" value="P-loop_NTPase"/>
</dbReference>
<dbReference type="GO" id="GO:0043138">
    <property type="term" value="F:3'-5' DNA helicase activity"/>
    <property type="evidence" value="ECO:0007669"/>
    <property type="project" value="UniProtKB-EC"/>
</dbReference>
<dbReference type="Gene3D" id="3.40.50.300">
    <property type="entry name" value="P-loop containing nucleotide triphosphate hydrolases"/>
    <property type="match status" value="2"/>
</dbReference>
<organism evidence="11 12">
    <name type="scientific">Mesoplasma lactucae ATCC 49193</name>
    <dbReference type="NCBI Taxonomy" id="81460"/>
    <lineage>
        <taxon>Bacteria</taxon>
        <taxon>Bacillati</taxon>
        <taxon>Mycoplasmatota</taxon>
        <taxon>Mollicutes</taxon>
        <taxon>Entomoplasmatales</taxon>
        <taxon>Entomoplasmataceae</taxon>
        <taxon>Mesoplasma</taxon>
    </lineage>
</organism>
<reference evidence="11 12" key="1">
    <citation type="submission" date="2017-09" db="EMBL/GenBank/DDBJ databases">
        <title>SPAdes assembly of the Mesoplasma lactucae genome.</title>
        <authorList>
            <person name="Knight T.F."/>
            <person name="Rubinstein R."/>
            <person name="Citino T."/>
        </authorList>
    </citation>
    <scope>NUCLEOTIDE SEQUENCE [LARGE SCALE GENOMIC DNA]</scope>
    <source>
        <strain evidence="11 12">831-C4</strain>
    </source>
</reference>
<evidence type="ECO:0000313" key="12">
    <source>
        <dbReference type="Proteomes" id="UP000232227"/>
    </source>
</evidence>
<evidence type="ECO:0000256" key="5">
    <source>
        <dbReference type="ARBA" id="ARBA00022840"/>
    </source>
</evidence>
<keyword evidence="2" id="KW-0547">Nucleotide-binding</keyword>
<dbReference type="GO" id="GO:0003677">
    <property type="term" value="F:DNA binding"/>
    <property type="evidence" value="ECO:0007669"/>
    <property type="project" value="UniProtKB-KW"/>
</dbReference>
<proteinExistence type="inferred from homology"/>
<comment type="catalytic activity">
    <reaction evidence="8">
        <text>Couples ATP hydrolysis with the unwinding of duplex DNA by translocating in the 3'-5' direction.</text>
        <dbReference type="EC" id="5.6.2.4"/>
    </reaction>
</comment>
<evidence type="ECO:0000256" key="8">
    <source>
        <dbReference type="ARBA" id="ARBA00034617"/>
    </source>
</evidence>
<dbReference type="RefSeq" id="WP_096862905.1">
    <property type="nucleotide sequence ID" value="NZ_CP024967.1"/>
</dbReference>
<protein>
    <recommendedName>
        <fullName evidence="9">DNA 3'-5' helicase</fullName>
        <ecNumber evidence="9">5.6.2.4</ecNumber>
    </recommendedName>
</protein>
<sequence length="724" mass="83222">MNELQKQLDSLNAKQLSAVVYNDGPLRIIAGAGSGKTKVITTKIAYLVEELKVPSYKIIALTFTNKAAAEMRNRVEGMLGNDRRINPFISTFHSFCYRVLREDGTAIGLQKNFSIIDTADQKTIVRKIMKDNGIDKKGYSKAEKKALTSIENWKNNFLTPDKAIEYSVRPEEKDYALVYREYQKYLDENNYVDFNDLQLKTYDLFESNQQIRDKWASKFEYVMVDEFQDTNQLQFELIQMLTSKTKNLTVVGDPDQTIYTWRGAKVDIILNFERTYKEAKTIVLDRNYRSTKQILDISNDFISHNTNRQKKELETDVNGEKVIVHESITQQGEAEYVAKEIQKLVKTGKYDYSDFFILYRMNAWSREFEHALESRHIPYQLIGGIRFRDRKVIKDATAFLRAIALEDNISVERILKNTPKVGDVTIEKTLNYANANGMSMFTLLTDHMDDAEKISKYLRPLGEILQKGKQKFNNNDAPVNILKYLLKESGFEERIKLLSKNEEDQEYIEAFYDQLKRFDDNFDPEFYDEENKLMAFLQEESLGGDVDEEVVNKVTLLTVHASKGLENKVVFVSGLSTGIFPSKRSALDENQLEEERRALYVGMTRAEELLYLTYVQGEFSFIANQNLGASKFLKELDPKFYNLEKSIGTSLNSEFVKPRKSEEPNRATTSSEGYQKGDIVEHIMFGSGVVVKLVEGDQIQIAFNNPSYGVRVIPSSSSAIKKSQ</sequence>
<dbReference type="PROSITE" id="PS51217">
    <property type="entry name" value="UVRD_HELICASE_CTER"/>
    <property type="match status" value="1"/>
</dbReference>
<dbReference type="InterPro" id="IPR013986">
    <property type="entry name" value="DExx_box_DNA_helicase_dom_sf"/>
</dbReference>
<keyword evidence="12" id="KW-1185">Reference proteome</keyword>
<dbReference type="InterPro" id="IPR014017">
    <property type="entry name" value="DNA_helicase_UvrD-like_C"/>
</dbReference>
<dbReference type="EMBL" id="CP023668">
    <property type="protein sequence ID" value="ATG97617.1"/>
    <property type="molecule type" value="Genomic_DNA"/>
</dbReference>
<dbReference type="InterPro" id="IPR014016">
    <property type="entry name" value="UvrD-like_ATP-bd"/>
</dbReference>
<dbReference type="GO" id="GO:0033202">
    <property type="term" value="C:DNA helicase complex"/>
    <property type="evidence" value="ECO:0007669"/>
    <property type="project" value="TreeGrafter"/>
</dbReference>